<dbReference type="KEGG" id="yli:2908972"/>
<dbReference type="EMBL" id="KZ857332">
    <property type="protein sequence ID" value="RDW26749.1"/>
    <property type="molecule type" value="Genomic_DNA"/>
</dbReference>
<evidence type="ECO:0000313" key="1">
    <source>
        <dbReference type="EMBL" id="AOW06918.1"/>
    </source>
</evidence>
<reference evidence="2 4" key="2">
    <citation type="submission" date="2018-07" db="EMBL/GenBank/DDBJ databases">
        <title>Draft Genome Assemblies for Five Robust Yarrowia lipolytica Strains Exhibiting High Lipid Production and Pentose Sugar Utilization and Sugar Alcohol Secretion from Undetoxified Lignocellulosic Biomass Hydrolysates.</title>
        <authorList>
            <consortium name="DOE Joint Genome Institute"/>
            <person name="Walker C."/>
            <person name="Ryu S."/>
            <person name="Na H."/>
            <person name="Zane M."/>
            <person name="LaButti K."/>
            <person name="Lipzen A."/>
            <person name="Haridas S."/>
            <person name="Barry K."/>
            <person name="Grigoriev I.V."/>
            <person name="Quarterman J."/>
            <person name="Slininger P."/>
            <person name="Dien B."/>
            <person name="Trinh C.T."/>
        </authorList>
    </citation>
    <scope>NUCLEOTIDE SEQUENCE [LARGE SCALE GENOMIC DNA]</scope>
    <source>
        <strain evidence="2 4">YB392</strain>
    </source>
</reference>
<dbReference type="GeneID" id="2908972"/>
<dbReference type="VEuPathDB" id="FungiDB:YALI1_F13211g"/>
<dbReference type="VEuPathDB" id="FungiDB:YALI0_F09647g"/>
<reference evidence="1 3" key="1">
    <citation type="journal article" date="2016" name="PLoS ONE">
        <title>Sequence Assembly of Yarrowia lipolytica Strain W29/CLIB89 Shows Transposable Element Diversity.</title>
        <authorList>
            <person name="Magnan C."/>
            <person name="Yu J."/>
            <person name="Chang I."/>
            <person name="Jahn E."/>
            <person name="Kanomata Y."/>
            <person name="Wu J."/>
            <person name="Zeller M."/>
            <person name="Oakes M."/>
            <person name="Baldi P."/>
            <person name="Sandmeyer S."/>
        </authorList>
    </citation>
    <scope>NUCLEOTIDE SEQUENCE [LARGE SCALE GENOMIC DNA]</scope>
    <source>
        <strain evidence="1">CLIB89</strain>
        <strain evidence="3">CLIB89(W29)</strain>
    </source>
</reference>
<name>A0A1D8NMT1_YARLL</name>
<proteinExistence type="predicted"/>
<organism evidence="1 3">
    <name type="scientific">Yarrowia lipolytica</name>
    <name type="common">Candida lipolytica</name>
    <dbReference type="NCBI Taxonomy" id="4952"/>
    <lineage>
        <taxon>Eukaryota</taxon>
        <taxon>Fungi</taxon>
        <taxon>Dikarya</taxon>
        <taxon>Ascomycota</taxon>
        <taxon>Saccharomycotina</taxon>
        <taxon>Dipodascomycetes</taxon>
        <taxon>Dipodascales</taxon>
        <taxon>Dipodascales incertae sedis</taxon>
        <taxon>Yarrowia</taxon>
    </lineage>
</organism>
<dbReference type="Proteomes" id="UP000256601">
    <property type="component" value="Unassembled WGS sequence"/>
</dbReference>
<accession>A0A1D8NMT1</accession>
<evidence type="ECO:0000313" key="3">
    <source>
        <dbReference type="Proteomes" id="UP000182444"/>
    </source>
</evidence>
<dbReference type="OrthoDB" id="4078976at2759"/>
<sequence>MQPRFIIGGKKYGESQRAPNVLPFRRPYSQTLPSSQPSFNIDASQNTKKRRIVTGGLQEFAETLVGELQDTLAYIPDTYNAVFVRWINDNLYEAVVQDKNVFVITTTGQPSLKVKPFPVAGGGFYVTG</sequence>
<evidence type="ECO:0000313" key="2">
    <source>
        <dbReference type="EMBL" id="RDW26749.1"/>
    </source>
</evidence>
<evidence type="ECO:0000313" key="4">
    <source>
        <dbReference type="Proteomes" id="UP000256601"/>
    </source>
</evidence>
<dbReference type="RefSeq" id="XP_505217.2">
    <property type="nucleotide sequence ID" value="XM_505217.2"/>
</dbReference>
<gene>
    <name evidence="2" type="ORF">B0I71DRAFT_29320</name>
    <name evidence="1" type="ORF">YALI1_F13211g</name>
</gene>
<dbReference type="AlphaFoldDB" id="A0A1D8NMT1"/>
<protein>
    <submittedName>
        <fullName evidence="1">Uncharacterized protein</fullName>
    </submittedName>
</protein>
<dbReference type="Proteomes" id="UP000182444">
    <property type="component" value="Chromosome 1F"/>
</dbReference>
<dbReference type="EMBL" id="CP017558">
    <property type="protein sequence ID" value="AOW06918.1"/>
    <property type="molecule type" value="Genomic_DNA"/>
</dbReference>